<dbReference type="SUPFAM" id="SSF52335">
    <property type="entry name" value="Methylglyoxal synthase-like"/>
    <property type="match status" value="1"/>
</dbReference>
<reference evidence="17 20" key="5">
    <citation type="submission" date="2017-05" db="EMBL/GenBank/DDBJ databases">
        <title>The Genome Sequence of Candida krusei Ckrusei653.</title>
        <authorList>
            <person name="Cuomo C."/>
            <person name="Forche A."/>
            <person name="Young S."/>
            <person name="Abouelleil A."/>
            <person name="Cao P."/>
            <person name="Chapman S."/>
            <person name="Cusick C."/>
            <person name="Shea T."/>
            <person name="Nusbaum C."/>
            <person name="Birren B."/>
        </authorList>
    </citation>
    <scope>NUCLEOTIDE SEQUENCE [LARGE SCALE GENOMIC DNA]</scope>
    <source>
        <strain evidence="17 20">Ckrusei653</strain>
    </source>
</reference>
<gene>
    <name evidence="16" type="ORF">BOH78_3782</name>
    <name evidence="14" type="ORF">C5L36_0E04560</name>
    <name evidence="17" type="ORF">CAS74_002784</name>
    <name evidence="15" type="ORF">JL09_g1955</name>
</gene>
<evidence type="ECO:0000313" key="19">
    <source>
        <dbReference type="Proteomes" id="UP000189274"/>
    </source>
</evidence>
<dbReference type="HOGENOM" id="CLU_016316_3_2_1"/>
<evidence type="ECO:0000313" key="16">
    <source>
        <dbReference type="EMBL" id="ONH72464.1"/>
    </source>
</evidence>
<evidence type="ECO:0000313" key="20">
    <source>
        <dbReference type="Proteomes" id="UP000195871"/>
    </source>
</evidence>
<evidence type="ECO:0000313" key="17">
    <source>
        <dbReference type="EMBL" id="OUT21805.1"/>
    </source>
</evidence>
<dbReference type="FunFam" id="3.40.50.1380:FF:000003">
    <property type="entry name" value="Bifunctional purine biosynthesis protein"/>
    <property type="match status" value="1"/>
</dbReference>
<sequence>MPEYRKTAILSVYDKTGLLDLAKGLVGANVRLLASGGTARLLRESGFPVEDVESITHAPEMLGGRVKTLHPAVHGGILARNIESDEADLKEQNIEKVDFVVCNLYPFKETVAKIGVTIPEAVEEIDIGGVTLLRAAAKNHSRVTILSDPRDYPVFLEELSKDAEISKELKQTLALKAFEHTADYDTAISDFFRKKYSENKAQLPLRYGANPHQKPAQAFVTEGELPFKVLSGSPGYINLLDALNSWPLVKELSASLNLPAAASFKHVSPAGAAVGLPLSDVEKKIYMVDTIENLSPLANAYARARGADRMSSFGDFIALSNIVDLPTAQIISKEVSDGVIAPGYEPEALELLKAKKKGKYCVLQIDPNYNPPSMEKRQVYGITLEQKRNDAIFNSSTFKEFTSKNTNLTDQAAIDLTVATIVLKYTQSNSVCYAKNGMVIGLGAGQQSRIHCTRLAGDKADNWWLRQHPRVLGFQWAKGVKRPEKSNAIDLYVSNQIPTSEPEKSEFESKFEVVPTPLTLEERREWLDKLTDVSLSSDAFFPFPDNVYRAVRSGVKYIAAPSGSVMDRAVFDAADAHDVVYLENPIRLFHH</sequence>
<keyword evidence="5" id="KW-0963">Cytoplasm</keyword>
<dbReference type="EMBL" id="CP028777">
    <property type="protein sequence ID" value="AWU78401.1"/>
    <property type="molecule type" value="Genomic_DNA"/>
</dbReference>
<dbReference type="FunFam" id="3.40.140.20:FF:000003">
    <property type="entry name" value="Bifunctional purine biosynthesis protein"/>
    <property type="match status" value="1"/>
</dbReference>
<dbReference type="OrthoDB" id="6017153at2759"/>
<dbReference type="PROSITE" id="PS51855">
    <property type="entry name" value="MGS"/>
    <property type="match status" value="1"/>
</dbReference>
<keyword evidence="21" id="KW-1185">Reference proteome</keyword>
<dbReference type="UniPathway" id="UPA00074">
    <property type="reaction ID" value="UER00133"/>
</dbReference>
<accession>A0A099P3W3</accession>
<dbReference type="InterPro" id="IPR036914">
    <property type="entry name" value="MGS-like_dom_sf"/>
</dbReference>
<keyword evidence="8" id="KW-0378">Hydrolase</keyword>
<reference evidence="19" key="3">
    <citation type="journal article" date="2017" name="Genome Announc.">
        <title>Genome sequences of Cyberlindnera fabianii 65, Pichia kudriavzevii 129, and Saccharomyces cerevisiae 131 isolated from fermented masau fruits in Zimbabwe.</title>
        <authorList>
            <person name="van Rijswijck I.M.H."/>
            <person name="Derks M.F.L."/>
            <person name="Abee T."/>
            <person name="de Ridder D."/>
            <person name="Smid E.J."/>
        </authorList>
    </citation>
    <scope>NUCLEOTIDE SEQUENCE [LARGE SCALE GENOMIC DNA]</scope>
    <source>
        <strain evidence="19">129</strain>
    </source>
</reference>
<evidence type="ECO:0000256" key="11">
    <source>
        <dbReference type="ARBA" id="ARBA00050687"/>
    </source>
</evidence>
<dbReference type="EMBL" id="MQVM01000021">
    <property type="protein sequence ID" value="ONH72464.1"/>
    <property type="molecule type" value="Genomic_DNA"/>
</dbReference>
<dbReference type="GO" id="GO:0004643">
    <property type="term" value="F:phosphoribosylaminoimidazolecarboxamide formyltransferase activity"/>
    <property type="evidence" value="ECO:0007669"/>
    <property type="project" value="UniProtKB-EC"/>
</dbReference>
<evidence type="ECO:0000256" key="6">
    <source>
        <dbReference type="ARBA" id="ARBA00022679"/>
    </source>
</evidence>
<dbReference type="InterPro" id="IPR024050">
    <property type="entry name" value="AICAR_Tfase_insert_dom_sf"/>
</dbReference>
<dbReference type="EMBL" id="NHMM01000004">
    <property type="protein sequence ID" value="OUT21805.1"/>
    <property type="molecule type" value="Genomic_DNA"/>
</dbReference>
<evidence type="ECO:0000313" key="15">
    <source>
        <dbReference type="EMBL" id="KGK38944.1"/>
    </source>
</evidence>
<evidence type="ECO:0000259" key="13">
    <source>
        <dbReference type="PROSITE" id="PS51855"/>
    </source>
</evidence>
<dbReference type="InterPro" id="IPR024051">
    <property type="entry name" value="AICAR_Tfase_dup_dom_sf"/>
</dbReference>
<dbReference type="NCBIfam" id="NF005492">
    <property type="entry name" value="PRK07106.1"/>
    <property type="match status" value="1"/>
</dbReference>
<reference evidence="15" key="2">
    <citation type="submission" date="2014-08" db="EMBL/GenBank/DDBJ databases">
        <title>Exploiting Issatchenkia orientalis SD108 for Succinic Acid Production.</title>
        <authorList>
            <person name="Xiao H."/>
            <person name="Shao Z."/>
            <person name="Jiang Y."/>
            <person name="Dole S."/>
            <person name="Zhao H."/>
        </authorList>
    </citation>
    <scope>NUCLEOTIDE SEQUENCE [LARGE SCALE GENOMIC DNA]</scope>
    <source>
        <strain evidence="15">SD108</strain>
    </source>
</reference>
<dbReference type="GO" id="GO:0005829">
    <property type="term" value="C:cytosol"/>
    <property type="evidence" value="ECO:0007669"/>
    <property type="project" value="UniProtKB-SubCell"/>
</dbReference>
<dbReference type="PANTHER" id="PTHR11692">
    <property type="entry name" value="BIFUNCTIONAL PURINE BIOSYNTHESIS PROTEIN PURH"/>
    <property type="match status" value="1"/>
</dbReference>
<dbReference type="Proteomes" id="UP000189274">
    <property type="component" value="Unassembled WGS sequence"/>
</dbReference>
<evidence type="ECO:0000313" key="21">
    <source>
        <dbReference type="Proteomes" id="UP000249293"/>
    </source>
</evidence>
<dbReference type="InterPro" id="IPR011607">
    <property type="entry name" value="MGS-like_dom"/>
</dbReference>
<organism evidence="15 18">
    <name type="scientific">Pichia kudriavzevii</name>
    <name type="common">Yeast</name>
    <name type="synonym">Issatchenkia orientalis</name>
    <dbReference type="NCBI Taxonomy" id="4909"/>
    <lineage>
        <taxon>Eukaryota</taxon>
        <taxon>Fungi</taxon>
        <taxon>Dikarya</taxon>
        <taxon>Ascomycota</taxon>
        <taxon>Saccharomycotina</taxon>
        <taxon>Pichiomycetes</taxon>
        <taxon>Pichiales</taxon>
        <taxon>Pichiaceae</taxon>
        <taxon>Pichia</taxon>
    </lineage>
</organism>
<dbReference type="InterPro" id="IPR002695">
    <property type="entry name" value="PurH-like"/>
</dbReference>
<dbReference type="AlphaFoldDB" id="A0A099P3W3"/>
<evidence type="ECO:0000256" key="12">
    <source>
        <dbReference type="ARBA" id="ARBA00054363"/>
    </source>
</evidence>
<dbReference type="VEuPathDB" id="FungiDB:C5L36_0E04560"/>
<comment type="pathway">
    <text evidence="2">Purine metabolism; IMP biosynthesis via de novo pathway; IMP from 5-formamido-1-(5-phospho-D-ribosyl)imidazole-4-carboxamide: step 1/1.</text>
</comment>
<evidence type="ECO:0000256" key="3">
    <source>
        <dbReference type="ARBA" id="ARBA00004954"/>
    </source>
</evidence>
<dbReference type="Gene3D" id="3.40.140.20">
    <property type="match status" value="2"/>
</dbReference>
<dbReference type="PANTHER" id="PTHR11692:SF0">
    <property type="entry name" value="BIFUNCTIONAL PURINE BIOSYNTHESIS PROTEIN ATIC"/>
    <property type="match status" value="1"/>
</dbReference>
<reference evidence="16" key="4">
    <citation type="submission" date="2017-01" db="EMBL/GenBank/DDBJ databases">
        <authorList>
            <person name="Mah S.A."/>
            <person name="Swanson W.J."/>
            <person name="Moy G.W."/>
            <person name="Vacquier V.D."/>
        </authorList>
    </citation>
    <scope>NUCLEOTIDE SEQUENCE [LARGE SCALE GENOMIC DNA]</scope>
    <source>
        <strain evidence="16">129</strain>
    </source>
</reference>
<comment type="subcellular location">
    <subcellularLocation>
        <location evidence="1">Cytoplasm</location>
        <location evidence="1">Cytosol</location>
    </subcellularLocation>
</comment>
<evidence type="ECO:0000256" key="7">
    <source>
        <dbReference type="ARBA" id="ARBA00022755"/>
    </source>
</evidence>
<keyword evidence="6" id="KW-0808">Transferase</keyword>
<proteinExistence type="inferred from homology"/>
<dbReference type="STRING" id="4909.A0A099P3W3"/>
<dbReference type="PIRSF" id="PIRSF000414">
    <property type="entry name" value="AICARFT_IMPCHas"/>
    <property type="match status" value="1"/>
</dbReference>
<dbReference type="Gene3D" id="1.10.287.440">
    <property type="match status" value="1"/>
</dbReference>
<comment type="function">
    <text evidence="12">Bifunctional enzyme that catalyzes the last two steps of purine biosynthesis. Acts as a transformylase that incorporates a formyl group to the AMP analog AICAR (5-amino-1-(5-phospho-beta-D-ribosyl)imidazole-4-carboxamide) to produce the intermediate formyl-AICAR (FAICAR). Also catalyzes the cyclization of FAICAR to IMP.</text>
</comment>
<comment type="catalytic activity">
    <reaction evidence="11">
        <text>IMP + H2O = 5-formamido-1-(5-phospho-D-ribosyl)imidazole-4-carboxamide</text>
        <dbReference type="Rhea" id="RHEA:18445"/>
        <dbReference type="ChEBI" id="CHEBI:15377"/>
        <dbReference type="ChEBI" id="CHEBI:58053"/>
        <dbReference type="ChEBI" id="CHEBI:58467"/>
        <dbReference type="EC" id="3.5.4.10"/>
    </reaction>
</comment>
<dbReference type="InterPro" id="IPR016193">
    <property type="entry name" value="Cytidine_deaminase-like"/>
</dbReference>
<dbReference type="GO" id="GO:0003937">
    <property type="term" value="F:IMP cyclohydrolase activity"/>
    <property type="evidence" value="ECO:0007669"/>
    <property type="project" value="UniProtKB-EC"/>
</dbReference>
<dbReference type="Pfam" id="PF01808">
    <property type="entry name" value="AICARFT_IMPCHas"/>
    <property type="match status" value="1"/>
</dbReference>
<dbReference type="SMART" id="SM00798">
    <property type="entry name" value="AICARFT_IMPCHas"/>
    <property type="match status" value="1"/>
</dbReference>
<dbReference type="NCBIfam" id="TIGR00355">
    <property type="entry name" value="purH"/>
    <property type="match status" value="1"/>
</dbReference>
<dbReference type="Gene3D" id="3.40.50.1380">
    <property type="entry name" value="Methylglyoxal synthase-like domain"/>
    <property type="match status" value="1"/>
</dbReference>
<evidence type="ECO:0000313" key="18">
    <source>
        <dbReference type="Proteomes" id="UP000029867"/>
    </source>
</evidence>
<dbReference type="CDD" id="cd01421">
    <property type="entry name" value="IMPCH"/>
    <property type="match status" value="1"/>
</dbReference>
<evidence type="ECO:0000256" key="4">
    <source>
        <dbReference type="ARBA" id="ARBA00007667"/>
    </source>
</evidence>
<dbReference type="SUPFAM" id="SSF53927">
    <property type="entry name" value="Cytidine deaminase-like"/>
    <property type="match status" value="1"/>
</dbReference>
<dbReference type="SMR" id="A0A099P3W3"/>
<name>A0A099P3W3_PICKU</name>
<dbReference type="GO" id="GO:0006189">
    <property type="term" value="P:'de novo' IMP biosynthetic process"/>
    <property type="evidence" value="ECO:0007669"/>
    <property type="project" value="UniProtKB-UniPathway"/>
</dbReference>
<dbReference type="Proteomes" id="UP000195871">
    <property type="component" value="Unassembled WGS sequence"/>
</dbReference>
<comment type="catalytic activity">
    <reaction evidence="10">
        <text>(6R)-10-formyltetrahydrofolate + 5-amino-1-(5-phospho-beta-D-ribosyl)imidazole-4-carboxamide = 5-formamido-1-(5-phospho-D-ribosyl)imidazole-4-carboxamide + (6S)-5,6,7,8-tetrahydrofolate</text>
        <dbReference type="Rhea" id="RHEA:22192"/>
        <dbReference type="ChEBI" id="CHEBI:57453"/>
        <dbReference type="ChEBI" id="CHEBI:58467"/>
        <dbReference type="ChEBI" id="CHEBI:58475"/>
        <dbReference type="ChEBI" id="CHEBI:195366"/>
        <dbReference type="EC" id="2.1.2.3"/>
    </reaction>
</comment>
<dbReference type="HAMAP" id="MF_00139">
    <property type="entry name" value="PurH"/>
    <property type="match status" value="1"/>
</dbReference>
<reference evidence="14 21" key="6">
    <citation type="submission" date="2018-06" db="EMBL/GenBank/DDBJ databases">
        <title>Population genomics shows no distinction between pathogenic Candida krusei and environmental Pichia kudriavzevii: One species, four names.</title>
        <authorList>
            <person name="Douglass A.P."/>
            <person name="Offei B."/>
            <person name="Braun-Galleani S."/>
            <person name="Coughlan A.Y."/>
            <person name="Martos A."/>
            <person name="Ortiz-Merino R.A."/>
            <person name="Byrne K.P."/>
            <person name="Wolfe K.H."/>
        </authorList>
    </citation>
    <scope>NUCLEOTIDE SEQUENCE [LARGE SCALE GENOMIC DNA]</scope>
    <source>
        <strain evidence="14 21">CBS573</strain>
    </source>
</reference>
<protein>
    <submittedName>
        <fullName evidence="16">Bifunctional purine biosynthesis protein ADE17</fullName>
    </submittedName>
</protein>
<evidence type="ECO:0000256" key="9">
    <source>
        <dbReference type="ARBA" id="ARBA00023268"/>
    </source>
</evidence>
<evidence type="ECO:0000256" key="5">
    <source>
        <dbReference type="ARBA" id="ARBA00022490"/>
    </source>
</evidence>
<dbReference type="Pfam" id="PF02142">
    <property type="entry name" value="MGS"/>
    <property type="match status" value="1"/>
</dbReference>
<dbReference type="EMBL" id="JQFK01000014">
    <property type="protein sequence ID" value="KGK38944.1"/>
    <property type="molecule type" value="Genomic_DNA"/>
</dbReference>
<feature type="domain" description="MGS-like" evidence="13">
    <location>
        <begin position="1"/>
        <end position="147"/>
    </location>
</feature>
<keyword evidence="7" id="KW-0658">Purine biosynthesis</keyword>
<reference evidence="18" key="1">
    <citation type="journal article" date="2014" name="Microb. Cell Fact.">
        <title>Exploiting Issatchenkia orientalis SD108 for succinic acid production.</title>
        <authorList>
            <person name="Xiao H."/>
            <person name="Shao Z."/>
            <person name="Jiang Y."/>
            <person name="Dole S."/>
            <person name="Zhao H."/>
        </authorList>
    </citation>
    <scope>NUCLEOTIDE SEQUENCE [LARGE SCALE GENOMIC DNA]</scope>
    <source>
        <strain evidence="18">SD108</strain>
    </source>
</reference>
<dbReference type="FunFam" id="1.10.287.440:FF:000001">
    <property type="entry name" value="Bifunctional purine biosynthesis protein PURH"/>
    <property type="match status" value="1"/>
</dbReference>
<evidence type="ECO:0000256" key="10">
    <source>
        <dbReference type="ARBA" id="ARBA00050488"/>
    </source>
</evidence>
<evidence type="ECO:0000313" key="14">
    <source>
        <dbReference type="EMBL" id="AWU78401.1"/>
    </source>
</evidence>
<comment type="pathway">
    <text evidence="3">Purine metabolism; IMP biosynthesis via de novo pathway; 5-formamido-1-(5-phospho-D-ribosyl)imidazole-4-carboxamide from 5-amino-1-(5-phospho-D-ribosyl)imidazole-4-carboxamide (10-formyl THF route): step 1/1.</text>
</comment>
<dbReference type="eggNOG" id="KOG2555">
    <property type="taxonomic scope" value="Eukaryota"/>
</dbReference>
<dbReference type="Proteomes" id="UP000029867">
    <property type="component" value="Unassembled WGS sequence"/>
</dbReference>
<comment type="similarity">
    <text evidence="4">Belongs to the PurH family.</text>
</comment>
<dbReference type="SMART" id="SM00851">
    <property type="entry name" value="MGS"/>
    <property type="match status" value="1"/>
</dbReference>
<evidence type="ECO:0000256" key="8">
    <source>
        <dbReference type="ARBA" id="ARBA00022801"/>
    </source>
</evidence>
<evidence type="ECO:0000256" key="1">
    <source>
        <dbReference type="ARBA" id="ARBA00004514"/>
    </source>
</evidence>
<dbReference type="Proteomes" id="UP000249293">
    <property type="component" value="Chromosome 5"/>
</dbReference>
<evidence type="ECO:0000256" key="2">
    <source>
        <dbReference type="ARBA" id="ARBA00004844"/>
    </source>
</evidence>
<keyword evidence="9" id="KW-0511">Multifunctional enzyme</keyword>